<sequence>MNKIKWGIIGTGWISTMFATALSSIENTEMAAVASRDLGRAKDFAEKFKIKKAYGSYEELVKDPDVDVVYIGTPHSEHKDNAAMSIQNGKAVLCEKPITLNQKETQYLISLAKEHKVFLMEAMWTKFLPATRKVKSWLKDKRIGEVQHYKVSFGYYTKFDINSRLFNPDIAGGALLDVGIYPITYVTHMMEKLPDQIISSAVIGKSNVDEQNVIIFKYKEGILADLSSSVAVNTGKDAVIVGDKGKIVVPNFWMAETAMLYDAENNLVESFSEPFAVNGYVYEAEEVNRCLREGKLESEVVPLKDTLDIMKIMDEIRADWGLTYPQERG</sequence>
<keyword evidence="2" id="KW-0560">Oxidoreductase</keyword>
<dbReference type="InterPro" id="IPR055170">
    <property type="entry name" value="GFO_IDH_MocA-like_dom"/>
</dbReference>
<dbReference type="Gene3D" id="3.40.50.720">
    <property type="entry name" value="NAD(P)-binding Rossmann-like Domain"/>
    <property type="match status" value="1"/>
</dbReference>
<comment type="similarity">
    <text evidence="1">Belongs to the Gfo/Idh/MocA family.</text>
</comment>
<dbReference type="EMBL" id="JAEAGR010000003">
    <property type="protein sequence ID" value="MBH1940289.1"/>
    <property type="molecule type" value="Genomic_DNA"/>
</dbReference>
<proteinExistence type="inferred from homology"/>
<gene>
    <name evidence="5" type="ORF">I5677_05180</name>
</gene>
<evidence type="ECO:0000256" key="2">
    <source>
        <dbReference type="ARBA" id="ARBA00023002"/>
    </source>
</evidence>
<dbReference type="InterPro" id="IPR050984">
    <property type="entry name" value="Gfo/Idh/MocA_domain"/>
</dbReference>
<evidence type="ECO:0000259" key="3">
    <source>
        <dbReference type="Pfam" id="PF01408"/>
    </source>
</evidence>
<feature type="domain" description="GFO/IDH/MocA-like oxidoreductase" evidence="4">
    <location>
        <begin position="132"/>
        <end position="247"/>
    </location>
</feature>
<evidence type="ECO:0000259" key="4">
    <source>
        <dbReference type="Pfam" id="PF22725"/>
    </source>
</evidence>
<protein>
    <submittedName>
        <fullName evidence="5">Gfo/Idh/MocA family oxidoreductase</fullName>
    </submittedName>
</protein>
<accession>A0A8J7H1H5</accession>
<comment type="caution">
    <text evidence="5">The sequence shown here is derived from an EMBL/GenBank/DDBJ whole genome shotgun (WGS) entry which is preliminary data.</text>
</comment>
<feature type="domain" description="Gfo/Idh/MocA-like oxidoreductase N-terminal" evidence="3">
    <location>
        <begin position="4"/>
        <end position="121"/>
    </location>
</feature>
<dbReference type="Gene3D" id="3.30.360.10">
    <property type="entry name" value="Dihydrodipicolinate Reductase, domain 2"/>
    <property type="match status" value="1"/>
</dbReference>
<dbReference type="GO" id="GO:0016491">
    <property type="term" value="F:oxidoreductase activity"/>
    <property type="evidence" value="ECO:0007669"/>
    <property type="project" value="UniProtKB-KW"/>
</dbReference>
<evidence type="ECO:0000256" key="1">
    <source>
        <dbReference type="ARBA" id="ARBA00010928"/>
    </source>
</evidence>
<organism evidence="5 6">
    <name type="scientific">Mobilitalea sibirica</name>
    <dbReference type="NCBI Taxonomy" id="1462919"/>
    <lineage>
        <taxon>Bacteria</taxon>
        <taxon>Bacillati</taxon>
        <taxon>Bacillota</taxon>
        <taxon>Clostridia</taxon>
        <taxon>Lachnospirales</taxon>
        <taxon>Lachnospiraceae</taxon>
        <taxon>Mobilitalea</taxon>
    </lineage>
</organism>
<dbReference type="InterPro" id="IPR000683">
    <property type="entry name" value="Gfo/Idh/MocA-like_OxRdtase_N"/>
</dbReference>
<dbReference type="InterPro" id="IPR036291">
    <property type="entry name" value="NAD(P)-bd_dom_sf"/>
</dbReference>
<evidence type="ECO:0000313" key="5">
    <source>
        <dbReference type="EMBL" id="MBH1940289.1"/>
    </source>
</evidence>
<dbReference type="SUPFAM" id="SSF55347">
    <property type="entry name" value="Glyceraldehyde-3-phosphate dehydrogenase-like, C-terminal domain"/>
    <property type="match status" value="1"/>
</dbReference>
<dbReference type="AlphaFoldDB" id="A0A8J7H1H5"/>
<evidence type="ECO:0000313" key="6">
    <source>
        <dbReference type="Proteomes" id="UP000623269"/>
    </source>
</evidence>
<reference evidence="5" key="1">
    <citation type="submission" date="2020-12" db="EMBL/GenBank/DDBJ databases">
        <title>M. sibirica DSM 26468T genome.</title>
        <authorList>
            <person name="Thieme N."/>
            <person name="Rettenmaier R."/>
            <person name="Zverlov V."/>
            <person name="Liebl W."/>
        </authorList>
    </citation>
    <scope>NUCLEOTIDE SEQUENCE</scope>
    <source>
        <strain evidence="5">DSM 26468</strain>
    </source>
</reference>
<name>A0A8J7H1H5_9FIRM</name>
<dbReference type="Pfam" id="PF01408">
    <property type="entry name" value="GFO_IDH_MocA"/>
    <property type="match status" value="1"/>
</dbReference>
<dbReference type="PANTHER" id="PTHR22604:SF105">
    <property type="entry name" value="TRANS-1,2-DIHYDROBENZENE-1,2-DIOL DEHYDROGENASE"/>
    <property type="match status" value="1"/>
</dbReference>
<keyword evidence="6" id="KW-1185">Reference proteome</keyword>
<dbReference type="GO" id="GO:0000166">
    <property type="term" value="F:nucleotide binding"/>
    <property type="evidence" value="ECO:0007669"/>
    <property type="project" value="InterPro"/>
</dbReference>
<dbReference type="RefSeq" id="WP_197660503.1">
    <property type="nucleotide sequence ID" value="NZ_JAEAGR010000003.1"/>
</dbReference>
<dbReference type="SUPFAM" id="SSF51735">
    <property type="entry name" value="NAD(P)-binding Rossmann-fold domains"/>
    <property type="match status" value="1"/>
</dbReference>
<dbReference type="PANTHER" id="PTHR22604">
    <property type="entry name" value="OXIDOREDUCTASES"/>
    <property type="match status" value="1"/>
</dbReference>
<dbReference type="Proteomes" id="UP000623269">
    <property type="component" value="Unassembled WGS sequence"/>
</dbReference>
<dbReference type="Pfam" id="PF22725">
    <property type="entry name" value="GFO_IDH_MocA_C3"/>
    <property type="match status" value="1"/>
</dbReference>